<feature type="region of interest" description="Disordered" evidence="1">
    <location>
        <begin position="146"/>
        <end position="177"/>
    </location>
</feature>
<dbReference type="Proteomes" id="UP000824239">
    <property type="component" value="Unassembled WGS sequence"/>
</dbReference>
<accession>A0A9D1DJE5</accession>
<feature type="domain" description="DUF6017" evidence="2">
    <location>
        <begin position="224"/>
        <end position="329"/>
    </location>
</feature>
<evidence type="ECO:0000313" key="4">
    <source>
        <dbReference type="Proteomes" id="UP000824239"/>
    </source>
</evidence>
<evidence type="ECO:0000256" key="1">
    <source>
        <dbReference type="SAM" id="MobiDB-lite"/>
    </source>
</evidence>
<reference evidence="3" key="2">
    <citation type="journal article" date="2021" name="PeerJ">
        <title>Extensive microbial diversity within the chicken gut microbiome revealed by metagenomics and culture.</title>
        <authorList>
            <person name="Gilroy R."/>
            <person name="Ravi A."/>
            <person name="Getino M."/>
            <person name="Pursley I."/>
            <person name="Horton D.L."/>
            <person name="Alikhan N.F."/>
            <person name="Baker D."/>
            <person name="Gharbi K."/>
            <person name="Hall N."/>
            <person name="Watson M."/>
            <person name="Adriaenssens E.M."/>
            <person name="Foster-Nyarko E."/>
            <person name="Jarju S."/>
            <person name="Secka A."/>
            <person name="Antonio M."/>
            <person name="Oren A."/>
            <person name="Chaudhuri R.R."/>
            <person name="La Ragione R."/>
            <person name="Hildebrand F."/>
            <person name="Pallen M.J."/>
        </authorList>
    </citation>
    <scope>NUCLEOTIDE SEQUENCE</scope>
    <source>
        <strain evidence="3">ChiBcec15-4380</strain>
    </source>
</reference>
<dbReference type="EMBL" id="DVHE01000083">
    <property type="protein sequence ID" value="HIR51703.1"/>
    <property type="molecule type" value="Genomic_DNA"/>
</dbReference>
<dbReference type="AlphaFoldDB" id="A0A9D1DJE5"/>
<dbReference type="InterPro" id="IPR046059">
    <property type="entry name" value="DUF6017"/>
</dbReference>
<evidence type="ECO:0000313" key="3">
    <source>
        <dbReference type="EMBL" id="HIR51703.1"/>
    </source>
</evidence>
<comment type="caution">
    <text evidence="3">The sequence shown here is derived from an EMBL/GenBank/DDBJ whole genome shotgun (WGS) entry which is preliminary data.</text>
</comment>
<sequence length="333" mass="37726">MPTIRMNREQMQGGYTVLPNQILRTREMSYKARYLLAQMLSMSEAWQYTVAGMAKVCGMGRDAVRTAMVELETLGYLVRSQSRANGRFSHNVYIIREVPVEVEAAPSEEEAEALSETVSAVAETCAAADIPMAPCGQDFPFMPAAPSAPSTVQESVASPLADSPLPVSTLPENLPLRKNKGKKYQEKKYQDSLPSPSPIHPIYPSSREKFIGILEWNTCLSKYKRQVEYDTLLFDHPEWKERLDELLELMTEASCCPAPTQRIGGCQVATEVVRARYAKIDMFIMDYIFDKLSTTIQPIRNIRQYLRTVLFHAPSTCTHDYDARVRWDFYGQN</sequence>
<name>A0A9D1DJE5_9FIRM</name>
<proteinExistence type="predicted"/>
<reference evidence="3" key="1">
    <citation type="submission" date="2020-10" db="EMBL/GenBank/DDBJ databases">
        <authorList>
            <person name="Gilroy R."/>
        </authorList>
    </citation>
    <scope>NUCLEOTIDE SEQUENCE</scope>
    <source>
        <strain evidence="3">ChiBcec15-4380</strain>
    </source>
</reference>
<protein>
    <recommendedName>
        <fullName evidence="2">DUF6017 domain-containing protein</fullName>
    </recommendedName>
</protein>
<gene>
    <name evidence="3" type="ORF">IAA53_10610</name>
</gene>
<evidence type="ECO:0000259" key="2">
    <source>
        <dbReference type="Pfam" id="PF19481"/>
    </source>
</evidence>
<organism evidence="3 4">
    <name type="scientific">Candidatus Avoscillospira avicola</name>
    <dbReference type="NCBI Taxonomy" id="2840706"/>
    <lineage>
        <taxon>Bacteria</taxon>
        <taxon>Bacillati</taxon>
        <taxon>Bacillota</taxon>
        <taxon>Clostridia</taxon>
        <taxon>Eubacteriales</taxon>
        <taxon>Oscillospiraceae</taxon>
        <taxon>Oscillospiraceae incertae sedis</taxon>
        <taxon>Candidatus Avoscillospira</taxon>
    </lineage>
</organism>
<dbReference type="Pfam" id="PF19481">
    <property type="entry name" value="DUF6017"/>
    <property type="match status" value="1"/>
</dbReference>